<keyword evidence="3" id="KW-0547">Nucleotide-binding</keyword>
<dbReference type="EMBL" id="JBHSGN010000148">
    <property type="protein sequence ID" value="MFC4676636.1"/>
    <property type="molecule type" value="Genomic_DNA"/>
</dbReference>
<evidence type="ECO:0000313" key="8">
    <source>
        <dbReference type="Proteomes" id="UP001596023"/>
    </source>
</evidence>
<dbReference type="InterPro" id="IPR003593">
    <property type="entry name" value="AAA+_ATPase"/>
</dbReference>
<dbReference type="RefSeq" id="WP_380001065.1">
    <property type="nucleotide sequence ID" value="NZ_JBHSGN010000148.1"/>
</dbReference>
<feature type="domain" description="ABC transporter" evidence="6">
    <location>
        <begin position="2"/>
        <end position="215"/>
    </location>
</feature>
<dbReference type="InterPro" id="IPR017871">
    <property type="entry name" value="ABC_transporter-like_CS"/>
</dbReference>
<dbReference type="Gene3D" id="3.40.50.300">
    <property type="entry name" value="P-loop containing nucleotide triphosphate hydrolases"/>
    <property type="match status" value="1"/>
</dbReference>
<proteinExistence type="inferred from homology"/>
<protein>
    <submittedName>
        <fullName evidence="7">ATP-binding cassette domain-containing protein</fullName>
    </submittedName>
</protein>
<dbReference type="PROSITE" id="PS50893">
    <property type="entry name" value="ABC_TRANSPORTER_2"/>
    <property type="match status" value="1"/>
</dbReference>
<comment type="similarity">
    <text evidence="1">Belongs to the ABC transporter superfamily.</text>
</comment>
<evidence type="ECO:0000256" key="5">
    <source>
        <dbReference type="ARBA" id="ARBA00022970"/>
    </source>
</evidence>
<dbReference type="Pfam" id="PF00005">
    <property type="entry name" value="ABC_tran"/>
    <property type="match status" value="1"/>
</dbReference>
<dbReference type="InterPro" id="IPR052156">
    <property type="entry name" value="BCAA_Transport_ATP-bd_LivF"/>
</dbReference>
<keyword evidence="8" id="KW-1185">Reference proteome</keyword>
<sequence length="215" mass="23955">MLKVAHITTGYGKKQVLTDVSFEIGKGEIVLLTGGNGSGKSTVLKTIYGLLKIWSAEGKIIFEGEDITALPTAQMLRKGIAYMPQKKNVFEEFTVEENLLTSANIYTTADAKERVKKVYETLPMLETLRKRTPFHLSGGEKQLLAFGCLLVHKPKLVLLDEPFAGVDSQNSEIIANSIADLKKENVTFIIVEHKKYLFENQIDKVIELELGIIKN</sequence>
<reference evidence="8" key="1">
    <citation type="journal article" date="2019" name="Int. J. Syst. Evol. Microbiol.">
        <title>The Global Catalogue of Microorganisms (GCM) 10K type strain sequencing project: providing services to taxonomists for standard genome sequencing and annotation.</title>
        <authorList>
            <consortium name="The Broad Institute Genomics Platform"/>
            <consortium name="The Broad Institute Genome Sequencing Center for Infectious Disease"/>
            <person name="Wu L."/>
            <person name="Ma J."/>
        </authorList>
    </citation>
    <scope>NUCLEOTIDE SEQUENCE [LARGE SCALE GENOMIC DNA]</scope>
    <source>
        <strain evidence="8">CCUG 66188</strain>
    </source>
</reference>
<dbReference type="PROSITE" id="PS00211">
    <property type="entry name" value="ABC_TRANSPORTER_1"/>
    <property type="match status" value="1"/>
</dbReference>
<evidence type="ECO:0000256" key="4">
    <source>
        <dbReference type="ARBA" id="ARBA00022840"/>
    </source>
</evidence>
<dbReference type="InterPro" id="IPR027417">
    <property type="entry name" value="P-loop_NTPase"/>
</dbReference>
<evidence type="ECO:0000313" key="7">
    <source>
        <dbReference type="EMBL" id="MFC4676636.1"/>
    </source>
</evidence>
<keyword evidence="4 7" id="KW-0067">ATP-binding</keyword>
<dbReference type="SUPFAM" id="SSF52540">
    <property type="entry name" value="P-loop containing nucleoside triphosphate hydrolases"/>
    <property type="match status" value="1"/>
</dbReference>
<dbReference type="PANTHER" id="PTHR43820">
    <property type="entry name" value="HIGH-AFFINITY BRANCHED-CHAIN AMINO ACID TRANSPORT ATP-BINDING PROTEIN LIVF"/>
    <property type="match status" value="1"/>
</dbReference>
<comment type="caution">
    <text evidence="7">The sequence shown here is derived from an EMBL/GenBank/DDBJ whole genome shotgun (WGS) entry which is preliminary data.</text>
</comment>
<keyword evidence="2" id="KW-0813">Transport</keyword>
<name>A0ABV9L4C3_9BACT</name>
<evidence type="ECO:0000256" key="3">
    <source>
        <dbReference type="ARBA" id="ARBA00022741"/>
    </source>
</evidence>
<dbReference type="PANTHER" id="PTHR43820:SF7">
    <property type="entry name" value="BRANCHED-CHAIN AMINO ACID TRANSPORT ATP-BINDING PROTEIN LIVF-RELATED"/>
    <property type="match status" value="1"/>
</dbReference>
<dbReference type="GO" id="GO:0005524">
    <property type="term" value="F:ATP binding"/>
    <property type="evidence" value="ECO:0007669"/>
    <property type="project" value="UniProtKB-KW"/>
</dbReference>
<accession>A0ABV9L4C3</accession>
<dbReference type="InterPro" id="IPR003439">
    <property type="entry name" value="ABC_transporter-like_ATP-bd"/>
</dbReference>
<keyword evidence="5" id="KW-0029">Amino-acid transport</keyword>
<organism evidence="7 8">
    <name type="scientific">Dysgonomonas termitidis</name>
    <dbReference type="NCBI Taxonomy" id="1516126"/>
    <lineage>
        <taxon>Bacteria</taxon>
        <taxon>Pseudomonadati</taxon>
        <taxon>Bacteroidota</taxon>
        <taxon>Bacteroidia</taxon>
        <taxon>Bacteroidales</taxon>
        <taxon>Dysgonomonadaceae</taxon>
        <taxon>Dysgonomonas</taxon>
    </lineage>
</organism>
<evidence type="ECO:0000256" key="1">
    <source>
        <dbReference type="ARBA" id="ARBA00005417"/>
    </source>
</evidence>
<evidence type="ECO:0000259" key="6">
    <source>
        <dbReference type="PROSITE" id="PS50893"/>
    </source>
</evidence>
<dbReference type="SMART" id="SM00382">
    <property type="entry name" value="AAA"/>
    <property type="match status" value="1"/>
</dbReference>
<dbReference type="Proteomes" id="UP001596023">
    <property type="component" value="Unassembled WGS sequence"/>
</dbReference>
<evidence type="ECO:0000256" key="2">
    <source>
        <dbReference type="ARBA" id="ARBA00022448"/>
    </source>
</evidence>
<gene>
    <name evidence="7" type="ORF">ACFO6W_23420</name>
</gene>